<keyword evidence="4" id="KW-1185">Reference proteome</keyword>
<reference evidence="3 4" key="1">
    <citation type="submission" date="2023-08" db="EMBL/GenBank/DDBJ databases">
        <title>Implementing the SeqCode for naming new Mesorhizobium species isolated from Vachellia karroo root nodules.</title>
        <authorList>
            <person name="Van Lill M."/>
        </authorList>
    </citation>
    <scope>NUCLEOTIDE SEQUENCE [LARGE SCALE GENOMIC DNA]</scope>
    <source>
        <strain evidence="3 4">VK24D</strain>
    </source>
</reference>
<feature type="transmembrane region" description="Helical" evidence="2">
    <location>
        <begin position="253"/>
        <end position="272"/>
    </location>
</feature>
<dbReference type="RefSeq" id="WP_320289341.1">
    <property type="nucleotide sequence ID" value="NZ_JAVIIW010000028.1"/>
</dbReference>
<feature type="region of interest" description="Disordered" evidence="1">
    <location>
        <begin position="401"/>
        <end position="420"/>
    </location>
</feature>
<name>A0ABU4Y4V0_9HYPH</name>
<feature type="transmembrane region" description="Helical" evidence="2">
    <location>
        <begin position="334"/>
        <end position="352"/>
    </location>
</feature>
<gene>
    <name evidence="3" type="ORF">RFN28_22095</name>
</gene>
<evidence type="ECO:0000256" key="1">
    <source>
        <dbReference type="SAM" id="MobiDB-lite"/>
    </source>
</evidence>
<accession>A0ABU4Y4V0</accession>
<feature type="transmembrane region" description="Helical" evidence="2">
    <location>
        <begin position="134"/>
        <end position="155"/>
    </location>
</feature>
<dbReference type="Proteomes" id="UP001287059">
    <property type="component" value="Unassembled WGS sequence"/>
</dbReference>
<evidence type="ECO:0000313" key="3">
    <source>
        <dbReference type="EMBL" id="MDX8481130.1"/>
    </source>
</evidence>
<evidence type="ECO:0000256" key="2">
    <source>
        <dbReference type="SAM" id="Phobius"/>
    </source>
</evidence>
<keyword evidence="2" id="KW-0812">Transmembrane</keyword>
<evidence type="ECO:0000313" key="4">
    <source>
        <dbReference type="Proteomes" id="UP001287059"/>
    </source>
</evidence>
<feature type="transmembrane region" description="Helical" evidence="2">
    <location>
        <begin position="302"/>
        <end position="322"/>
    </location>
</feature>
<feature type="transmembrane region" description="Helical" evidence="2">
    <location>
        <begin position="40"/>
        <end position="59"/>
    </location>
</feature>
<comment type="caution">
    <text evidence="3">The sequence shown here is derived from an EMBL/GenBank/DDBJ whole genome shotgun (WGS) entry which is preliminary data.</text>
</comment>
<proteinExistence type="predicted"/>
<feature type="transmembrane region" description="Helical" evidence="2">
    <location>
        <begin position="209"/>
        <end position="225"/>
    </location>
</feature>
<feature type="transmembrane region" description="Helical" evidence="2">
    <location>
        <begin position="105"/>
        <end position="122"/>
    </location>
</feature>
<keyword evidence="2" id="KW-1133">Transmembrane helix</keyword>
<organism evidence="3 4">
    <name type="scientific">Mesorhizobium album</name>
    <dbReference type="NCBI Taxonomy" id="3072314"/>
    <lineage>
        <taxon>Bacteria</taxon>
        <taxon>Pseudomonadati</taxon>
        <taxon>Pseudomonadota</taxon>
        <taxon>Alphaproteobacteria</taxon>
        <taxon>Hyphomicrobiales</taxon>
        <taxon>Phyllobacteriaceae</taxon>
        <taxon>Mesorhizobium</taxon>
    </lineage>
</organism>
<evidence type="ECO:0008006" key="5">
    <source>
        <dbReference type="Google" id="ProtNLM"/>
    </source>
</evidence>
<keyword evidence="2" id="KW-0472">Membrane</keyword>
<sequence>MKIGLISVAGQTYRQTPEVPVVLAVSTNASIGTSTRVMRLAWFAALLSYAVLLTTFHYASTTVWWIASPALMADFIAAAPFQSRVLLPLIVHAIMRVAPWFDVDLLFAAAEVAAWMLLVVVARKALRAYRIETSDLVGGILALTITVPVAMHLIVPDLEVHSVLGLDGGVLELGKWQTVPFFRYVYDLPAAVFTLALVLCLARFVRTPRSGWLMAYLGLFALATVNRETTMFMLPAFLAVSWGVLDRRTLAKALAAQVIIFVVIQAAIRWLFPGLPNPYASIPGTNYEIHLTDNLWLFTNPLYLLTYLARFGAGLYLPVLLLHRYLDPVLKQTLLWFGIPFLVSTLLFGRLVEHRVVIEIVPLLWLGAAQAISAWSADHARQSQAHARERLLEHPLQSDGLGAVQPLTQSPARSPAEIGQ</sequence>
<dbReference type="EMBL" id="JAVIIW010000028">
    <property type="protein sequence ID" value="MDX8481130.1"/>
    <property type="molecule type" value="Genomic_DNA"/>
</dbReference>
<feature type="transmembrane region" description="Helical" evidence="2">
    <location>
        <begin position="181"/>
        <end position="202"/>
    </location>
</feature>
<protein>
    <recommendedName>
        <fullName evidence="5">Glycosyltransferase RgtA/B/C/D-like domain-containing protein</fullName>
    </recommendedName>
</protein>